<dbReference type="PANTHER" id="PTHR42940">
    <property type="entry name" value="ALCOHOL DEHYDROGENASE 1-RELATED"/>
    <property type="match status" value="1"/>
</dbReference>
<dbReference type="GO" id="GO:0005737">
    <property type="term" value="C:cytoplasm"/>
    <property type="evidence" value="ECO:0007669"/>
    <property type="project" value="TreeGrafter"/>
</dbReference>
<dbReference type="InterPro" id="IPR036291">
    <property type="entry name" value="NAD(P)-bd_dom_sf"/>
</dbReference>
<dbReference type="Pfam" id="PF08240">
    <property type="entry name" value="ADH_N"/>
    <property type="match status" value="1"/>
</dbReference>
<dbReference type="OrthoDB" id="1879366at2759"/>
<dbReference type="CDD" id="cd08297">
    <property type="entry name" value="CAD3"/>
    <property type="match status" value="1"/>
</dbReference>
<dbReference type="GO" id="GO:0046872">
    <property type="term" value="F:metal ion binding"/>
    <property type="evidence" value="ECO:0007669"/>
    <property type="project" value="UniProtKB-KW"/>
</dbReference>
<dbReference type="EMBL" id="ML121532">
    <property type="protein sequence ID" value="RPB27124.1"/>
    <property type="molecule type" value="Genomic_DNA"/>
</dbReference>
<keyword evidence="4" id="KW-0479">Metal-binding</keyword>
<organism evidence="9 10">
    <name type="scientific">Terfezia boudieri ATCC MYA-4762</name>
    <dbReference type="NCBI Taxonomy" id="1051890"/>
    <lineage>
        <taxon>Eukaryota</taxon>
        <taxon>Fungi</taxon>
        <taxon>Dikarya</taxon>
        <taxon>Ascomycota</taxon>
        <taxon>Pezizomycotina</taxon>
        <taxon>Pezizomycetes</taxon>
        <taxon>Pezizales</taxon>
        <taxon>Pezizaceae</taxon>
        <taxon>Terfezia</taxon>
    </lineage>
</organism>
<keyword evidence="7" id="KW-0520">NAD</keyword>
<evidence type="ECO:0000256" key="6">
    <source>
        <dbReference type="ARBA" id="ARBA00023002"/>
    </source>
</evidence>
<evidence type="ECO:0000256" key="1">
    <source>
        <dbReference type="ARBA" id="ARBA00001947"/>
    </source>
</evidence>
<keyword evidence="10" id="KW-1185">Reference proteome</keyword>
<evidence type="ECO:0000313" key="10">
    <source>
        <dbReference type="Proteomes" id="UP000267821"/>
    </source>
</evidence>
<reference evidence="9 10" key="1">
    <citation type="journal article" date="2018" name="Nat. Ecol. Evol.">
        <title>Pezizomycetes genomes reveal the molecular basis of ectomycorrhizal truffle lifestyle.</title>
        <authorList>
            <person name="Murat C."/>
            <person name="Payen T."/>
            <person name="Noel B."/>
            <person name="Kuo A."/>
            <person name="Morin E."/>
            <person name="Chen J."/>
            <person name="Kohler A."/>
            <person name="Krizsan K."/>
            <person name="Balestrini R."/>
            <person name="Da Silva C."/>
            <person name="Montanini B."/>
            <person name="Hainaut M."/>
            <person name="Levati E."/>
            <person name="Barry K.W."/>
            <person name="Belfiori B."/>
            <person name="Cichocki N."/>
            <person name="Clum A."/>
            <person name="Dockter R.B."/>
            <person name="Fauchery L."/>
            <person name="Guy J."/>
            <person name="Iotti M."/>
            <person name="Le Tacon F."/>
            <person name="Lindquist E.A."/>
            <person name="Lipzen A."/>
            <person name="Malagnac F."/>
            <person name="Mello A."/>
            <person name="Molinier V."/>
            <person name="Miyauchi S."/>
            <person name="Poulain J."/>
            <person name="Riccioni C."/>
            <person name="Rubini A."/>
            <person name="Sitrit Y."/>
            <person name="Splivallo R."/>
            <person name="Traeger S."/>
            <person name="Wang M."/>
            <person name="Zifcakova L."/>
            <person name="Wipf D."/>
            <person name="Zambonelli A."/>
            <person name="Paolocci F."/>
            <person name="Nowrousian M."/>
            <person name="Ottonello S."/>
            <person name="Baldrian P."/>
            <person name="Spatafora J.W."/>
            <person name="Henrissat B."/>
            <person name="Nagy L.G."/>
            <person name="Aury J.M."/>
            <person name="Wincker P."/>
            <person name="Grigoriev I.V."/>
            <person name="Bonfante P."/>
            <person name="Martin F.M."/>
        </authorList>
    </citation>
    <scope>NUCLEOTIDE SEQUENCE [LARGE SCALE GENOMIC DNA]</scope>
    <source>
        <strain evidence="9 10">ATCC MYA-4762</strain>
    </source>
</reference>
<dbReference type="Gene3D" id="3.90.180.10">
    <property type="entry name" value="Medium-chain alcohol dehydrogenases, catalytic domain"/>
    <property type="match status" value="2"/>
</dbReference>
<feature type="domain" description="Enoyl reductase (ER)" evidence="8">
    <location>
        <begin position="20"/>
        <end position="321"/>
    </location>
</feature>
<dbReference type="InterPro" id="IPR013149">
    <property type="entry name" value="ADH-like_C"/>
</dbReference>
<evidence type="ECO:0000313" key="9">
    <source>
        <dbReference type="EMBL" id="RPB27124.1"/>
    </source>
</evidence>
<evidence type="ECO:0000256" key="2">
    <source>
        <dbReference type="ARBA" id="ARBA00008072"/>
    </source>
</evidence>
<proteinExistence type="inferred from homology"/>
<keyword evidence="6" id="KW-0560">Oxidoreductase</keyword>
<evidence type="ECO:0000259" key="8">
    <source>
        <dbReference type="SMART" id="SM00829"/>
    </source>
</evidence>
<dbReference type="GO" id="GO:0004022">
    <property type="term" value="F:alcohol dehydrogenase (NAD+) activity"/>
    <property type="evidence" value="ECO:0007669"/>
    <property type="project" value="UniProtKB-EC"/>
</dbReference>
<dbReference type="InterPro" id="IPR013154">
    <property type="entry name" value="ADH-like_N"/>
</dbReference>
<dbReference type="Pfam" id="PF00107">
    <property type="entry name" value="ADH_zinc_N"/>
    <property type="match status" value="1"/>
</dbReference>
<dbReference type="SUPFAM" id="SSF50129">
    <property type="entry name" value="GroES-like"/>
    <property type="match status" value="1"/>
</dbReference>
<dbReference type="Proteomes" id="UP000267821">
    <property type="component" value="Unassembled WGS sequence"/>
</dbReference>
<dbReference type="STRING" id="1051890.A0A3N4LW40"/>
<dbReference type="SMART" id="SM00829">
    <property type="entry name" value="PKS_ER"/>
    <property type="match status" value="1"/>
</dbReference>
<dbReference type="InterPro" id="IPR020843">
    <property type="entry name" value="ER"/>
</dbReference>
<evidence type="ECO:0000256" key="5">
    <source>
        <dbReference type="ARBA" id="ARBA00022833"/>
    </source>
</evidence>
<sequence>MAAKEEIPKLQWAQVFDKCGEPLQYKQISVPIPESDEVLVKIKYSGVCHTDLHAWKGDWPLGVKTPLVGGHEGALCPGQRADEQLCAKQALSGYTVNGSFQQYAIANAMHVARIPPECKDLAAVAPILCAGLTVYKALKQSRVIPGQTVAITGAGGGLGSLACQYAKAMGLEVLAIDTSEEKRDLCINKLGATSFIDFATTKDIVADVKAATGGLGPHAVIVVAASEKPFAQAAEYVRPHGTVVCVGLPHGARASADVFTMVTKMINICGSYVGNRAETQEALDFFKKGKIGAPIQIRSLQDLPLVYKEIEEMKIAGRVVLEVPE</sequence>
<dbReference type="PANTHER" id="PTHR42940:SF3">
    <property type="entry name" value="ALCOHOL DEHYDROGENASE 1-RELATED"/>
    <property type="match status" value="1"/>
</dbReference>
<dbReference type="InterPro" id="IPR011032">
    <property type="entry name" value="GroES-like_sf"/>
</dbReference>
<dbReference type="InParanoid" id="A0A3N4LW40"/>
<evidence type="ECO:0000256" key="3">
    <source>
        <dbReference type="ARBA" id="ARBA00013190"/>
    </source>
</evidence>
<keyword evidence="5" id="KW-0862">Zinc</keyword>
<protein>
    <recommendedName>
        <fullName evidence="3">alcohol dehydrogenase</fullName>
        <ecNumber evidence="3">1.1.1.1</ecNumber>
    </recommendedName>
</protein>
<dbReference type="AlphaFoldDB" id="A0A3N4LW40"/>
<accession>A0A3N4LW40</accession>
<dbReference type="Gene3D" id="3.40.50.720">
    <property type="entry name" value="NAD(P)-binding Rossmann-like Domain"/>
    <property type="match status" value="1"/>
</dbReference>
<gene>
    <name evidence="9" type="ORF">L211DRAFT_866015</name>
</gene>
<evidence type="ECO:0000256" key="4">
    <source>
        <dbReference type="ARBA" id="ARBA00022723"/>
    </source>
</evidence>
<comment type="cofactor">
    <cofactor evidence="1">
        <name>Zn(2+)</name>
        <dbReference type="ChEBI" id="CHEBI:29105"/>
    </cofactor>
</comment>
<comment type="similarity">
    <text evidence="2">Belongs to the zinc-containing alcohol dehydrogenase family.</text>
</comment>
<dbReference type="FunCoup" id="A0A3N4LW40">
    <property type="interactions" value="838"/>
</dbReference>
<dbReference type="EC" id="1.1.1.1" evidence="3"/>
<dbReference type="SUPFAM" id="SSF51735">
    <property type="entry name" value="NAD(P)-binding Rossmann-fold domains"/>
    <property type="match status" value="1"/>
</dbReference>
<dbReference type="FunFam" id="3.40.50.720:FF:000039">
    <property type="entry name" value="Alcohol dehydrogenase AdhP"/>
    <property type="match status" value="1"/>
</dbReference>
<name>A0A3N4LW40_9PEZI</name>
<evidence type="ECO:0000256" key="7">
    <source>
        <dbReference type="ARBA" id="ARBA00023027"/>
    </source>
</evidence>